<evidence type="ECO:0000313" key="17">
    <source>
        <dbReference type="Proteomes" id="UP000700334"/>
    </source>
</evidence>
<dbReference type="GO" id="GO:0090486">
    <property type="term" value="F:small RNA 2'-O-methyltransferase activity"/>
    <property type="evidence" value="ECO:0007669"/>
    <property type="project" value="UniProtKB-EC"/>
</dbReference>
<feature type="region of interest" description="Disordered" evidence="15">
    <location>
        <begin position="1"/>
        <end position="39"/>
    </location>
</feature>
<comment type="caution">
    <text evidence="16">The sequence shown here is derived from an EMBL/GenBank/DDBJ whole genome shotgun (WGS) entry which is preliminary data.</text>
</comment>
<dbReference type="GO" id="GO:0001510">
    <property type="term" value="P:RNA methylation"/>
    <property type="evidence" value="ECO:0007669"/>
    <property type="project" value="InterPro"/>
</dbReference>
<keyword evidence="9" id="KW-0694">RNA-binding</keyword>
<keyword evidence="7" id="KW-0479">Metal-binding</keyword>
<comment type="catalytic activity">
    <reaction evidence="13">
        <text>small RNA 3'-end nucleotide + S-adenosyl-L-methionine = small RNA 3'-end 2'-O-methylnucleotide + S-adenosyl-L-homocysteine + H(+)</text>
        <dbReference type="Rhea" id="RHEA:37887"/>
        <dbReference type="Rhea" id="RHEA-COMP:10415"/>
        <dbReference type="Rhea" id="RHEA-COMP:10416"/>
        <dbReference type="ChEBI" id="CHEBI:15378"/>
        <dbReference type="ChEBI" id="CHEBI:57856"/>
        <dbReference type="ChEBI" id="CHEBI:59789"/>
        <dbReference type="ChEBI" id="CHEBI:74896"/>
        <dbReference type="ChEBI" id="CHEBI:74898"/>
        <dbReference type="EC" id="2.1.1.386"/>
    </reaction>
</comment>
<dbReference type="InterPro" id="IPR029063">
    <property type="entry name" value="SAM-dependent_MTases_sf"/>
</dbReference>
<evidence type="ECO:0000256" key="11">
    <source>
        <dbReference type="ARBA" id="ARBA00029981"/>
    </source>
</evidence>
<evidence type="ECO:0000313" key="16">
    <source>
        <dbReference type="EMBL" id="KAG8511574.1"/>
    </source>
</evidence>
<feature type="region of interest" description="Disordered" evidence="15">
    <location>
        <begin position="189"/>
        <end position="211"/>
    </location>
</feature>
<evidence type="ECO:0000256" key="8">
    <source>
        <dbReference type="ARBA" id="ARBA00022842"/>
    </source>
</evidence>
<dbReference type="AlphaFoldDB" id="A0A8J5ZXG8"/>
<dbReference type="GO" id="GO:0005737">
    <property type="term" value="C:cytoplasm"/>
    <property type="evidence" value="ECO:0007669"/>
    <property type="project" value="TreeGrafter"/>
</dbReference>
<gene>
    <name evidence="16" type="ORF">J0S82_004961</name>
</gene>
<keyword evidence="17" id="KW-1185">Reference proteome</keyword>
<evidence type="ECO:0000256" key="1">
    <source>
        <dbReference type="ARBA" id="ARBA00001946"/>
    </source>
</evidence>
<evidence type="ECO:0000256" key="2">
    <source>
        <dbReference type="ARBA" id="ARBA00009026"/>
    </source>
</evidence>
<proteinExistence type="inferred from homology"/>
<evidence type="ECO:0000256" key="12">
    <source>
        <dbReference type="ARBA" id="ARBA00035025"/>
    </source>
</evidence>
<dbReference type="GO" id="GO:0003723">
    <property type="term" value="F:RNA binding"/>
    <property type="evidence" value="ECO:0007669"/>
    <property type="project" value="UniProtKB-KW"/>
</dbReference>
<dbReference type="FunFam" id="3.40.50.150:FF:000124">
    <property type="entry name" value="HEN methyltransferase 1"/>
    <property type="match status" value="1"/>
</dbReference>
<evidence type="ECO:0000256" key="4">
    <source>
        <dbReference type="ARBA" id="ARBA00022603"/>
    </source>
</evidence>
<sequence length="670" mass="73846">PSEEGQRGRRQMGPGLRADAETRAAKLPGEEEPAAKERYLFRQLPLGTRWRTRRTRLPPPPPLPPEFRCYWTNFTQPRVPPNPSGLSRESADLDAGGHRLARCRVAPPAASPWLGPFAALCCAHGETHEPNSHRAAALLEAALGAAPPSPNSRGAGPGGLQPRDWGCGGIMVPGSDGDGEMAPGMRRRGRWEKQNRRHGAGADSNGAARPARLGVAGGAAPTPGGPAALCGAQCGRRCGRRRVTSRARASGRGPEVRAGEVRAGAALRDPPGCASAFPPGRARYAKGNSVVHDNFEQIPSKKVIEFKPPLYRQRYYFVKNLVNQHKPKKVADLGCGDTSLIWMLKFHSCIELLVGVDIDEDKLQWKGSKLSPFMGDFLSPRDLNLTITLYHGSAVERDSRLLGFDLITCIELIEHLDSEDLTRFPKVVFGYLSPSMVVISTPNSEFNPLFPAVTLRDSDHKFEWSRMQFQTWALDVANRYNYSVEFTGVGEPPAGAEEVGYCTQIGIFQKNGAEAPKTCASEQRGEHTYKAVFTASYPSLQQKRFRQLVLTNEVFREIQSMRCTFVQNLKLEDDRELDHKSKATIHSKTRITLVGTVFTEAEKTNIEKSPKPFCVGNNFYVPLERLLAYPKVNRLCDNIEVLKTLIADSVRLNSDGSAVKVDLNDEDDND</sequence>
<organism evidence="16 17">
    <name type="scientific">Galemys pyrenaicus</name>
    <name type="common">Iberian desman</name>
    <name type="synonym">Pyrenean desman</name>
    <dbReference type="NCBI Taxonomy" id="202257"/>
    <lineage>
        <taxon>Eukaryota</taxon>
        <taxon>Metazoa</taxon>
        <taxon>Chordata</taxon>
        <taxon>Craniata</taxon>
        <taxon>Vertebrata</taxon>
        <taxon>Euteleostomi</taxon>
        <taxon>Mammalia</taxon>
        <taxon>Eutheria</taxon>
        <taxon>Laurasiatheria</taxon>
        <taxon>Eulipotyphla</taxon>
        <taxon>Talpidae</taxon>
        <taxon>Galemys</taxon>
    </lineage>
</organism>
<dbReference type="InterPro" id="IPR026610">
    <property type="entry name" value="Hen1"/>
</dbReference>
<evidence type="ECO:0000256" key="5">
    <source>
        <dbReference type="ARBA" id="ARBA00022679"/>
    </source>
</evidence>
<dbReference type="GO" id="GO:0030422">
    <property type="term" value="P:siRNA processing"/>
    <property type="evidence" value="ECO:0007669"/>
    <property type="project" value="TreeGrafter"/>
</dbReference>
<evidence type="ECO:0000256" key="3">
    <source>
        <dbReference type="ARBA" id="ARBA00021330"/>
    </source>
</evidence>
<dbReference type="GO" id="GO:0046872">
    <property type="term" value="F:metal ion binding"/>
    <property type="evidence" value="ECO:0007669"/>
    <property type="project" value="UniProtKB-KW"/>
</dbReference>
<accession>A0A8J5ZXG8</accession>
<comment type="function">
    <text evidence="14">Methyltransferase that adds a 2'-O-methyl group at the 3'-end of piRNAs, a class of 24 to 30 nucleotide RNAs that are generated by a Dicer-independent mechanism and are primarily derived from transposons and other repeated sequence elements. This probably protects the 3'-end of piRNAs from uridylation activity and subsequent degradation. Stabilization of piRNAs is essential for gametogenesis.</text>
</comment>
<dbReference type="PANTHER" id="PTHR21404:SF3">
    <property type="entry name" value="SMALL RNA 2'-O-METHYLTRANSFERASE"/>
    <property type="match status" value="1"/>
</dbReference>
<dbReference type="Proteomes" id="UP000700334">
    <property type="component" value="Unassembled WGS sequence"/>
</dbReference>
<dbReference type="PANTHER" id="PTHR21404">
    <property type="entry name" value="HEN1"/>
    <property type="match status" value="1"/>
</dbReference>
<keyword evidence="5" id="KW-0808">Transferase</keyword>
<dbReference type="SUPFAM" id="SSF53335">
    <property type="entry name" value="S-adenosyl-L-methionine-dependent methyltransferases"/>
    <property type="match status" value="1"/>
</dbReference>
<dbReference type="EC" id="2.1.1.386" evidence="12"/>
<dbReference type="Gene3D" id="3.40.50.150">
    <property type="entry name" value="Vaccinia Virus protein VP39"/>
    <property type="match status" value="1"/>
</dbReference>
<keyword evidence="4" id="KW-0489">Methyltransferase</keyword>
<evidence type="ECO:0000256" key="10">
    <source>
        <dbReference type="ARBA" id="ARBA00023158"/>
    </source>
</evidence>
<evidence type="ECO:0000256" key="15">
    <source>
        <dbReference type="SAM" id="MobiDB-lite"/>
    </source>
</evidence>
<name>A0A8J5ZXG8_GALPY</name>
<feature type="compositionally biased region" description="Basic residues" evidence="15">
    <location>
        <begin position="189"/>
        <end position="199"/>
    </location>
</feature>
<reference evidence="16" key="1">
    <citation type="journal article" date="2021" name="Evol. Appl.">
        <title>The genome of the Pyrenean desman and the effects of bottlenecks and inbreeding on the genomic landscape of an endangered species.</title>
        <authorList>
            <person name="Escoda L."/>
            <person name="Castresana J."/>
        </authorList>
    </citation>
    <scope>NUCLEOTIDE SEQUENCE</scope>
    <source>
        <strain evidence="16">IBE-C5619</strain>
    </source>
</reference>
<evidence type="ECO:0000256" key="7">
    <source>
        <dbReference type="ARBA" id="ARBA00022723"/>
    </source>
</evidence>
<comment type="cofactor">
    <cofactor evidence="1">
        <name>Mg(2+)</name>
        <dbReference type="ChEBI" id="CHEBI:18420"/>
    </cofactor>
</comment>
<evidence type="ECO:0000256" key="14">
    <source>
        <dbReference type="ARBA" id="ARBA00053983"/>
    </source>
</evidence>
<keyword evidence="10" id="KW-0943">RNA-mediated gene silencing</keyword>
<comment type="similarity">
    <text evidence="2">Belongs to the methyltransferase superfamily. HEN1 family.</text>
</comment>
<evidence type="ECO:0000256" key="13">
    <source>
        <dbReference type="ARBA" id="ARBA00048418"/>
    </source>
</evidence>
<dbReference type="EMBL" id="JAGFMF010011828">
    <property type="protein sequence ID" value="KAG8511574.1"/>
    <property type="molecule type" value="Genomic_DNA"/>
</dbReference>
<keyword evidence="8" id="KW-0460">Magnesium</keyword>
<dbReference type="OrthoDB" id="2154311at2759"/>
<feature type="non-terminal residue" evidence="16">
    <location>
        <position position="1"/>
    </location>
</feature>
<dbReference type="GO" id="GO:0005634">
    <property type="term" value="C:nucleus"/>
    <property type="evidence" value="ECO:0007669"/>
    <property type="project" value="TreeGrafter"/>
</dbReference>
<keyword evidence="6" id="KW-0949">S-adenosyl-L-methionine</keyword>
<evidence type="ECO:0000256" key="6">
    <source>
        <dbReference type="ARBA" id="ARBA00022691"/>
    </source>
</evidence>
<protein>
    <recommendedName>
        <fullName evidence="3">Small RNA 2'-O-methyltransferase</fullName>
        <ecNumber evidence="12">2.1.1.386</ecNumber>
    </recommendedName>
    <alternativeName>
        <fullName evidence="11">HEN1 methyltransferase homolog 1</fullName>
    </alternativeName>
</protein>
<evidence type="ECO:0000256" key="9">
    <source>
        <dbReference type="ARBA" id="ARBA00022884"/>
    </source>
</evidence>
<dbReference type="GO" id="GO:0034587">
    <property type="term" value="P:piRNA processing"/>
    <property type="evidence" value="ECO:0007669"/>
    <property type="project" value="TreeGrafter"/>
</dbReference>